<dbReference type="InterPro" id="IPR011029">
    <property type="entry name" value="DEATH-like_dom_sf"/>
</dbReference>
<dbReference type="GeneID" id="116291093"/>
<comment type="caution">
    <text evidence="9">Lacks conserved residue(s) required for the propagation of feature annotation.</text>
</comment>
<dbReference type="Pfam" id="PF00531">
    <property type="entry name" value="Death"/>
    <property type="match status" value="1"/>
</dbReference>
<keyword evidence="11" id="KW-1133">Transmembrane helix</keyword>
<dbReference type="PROSITE" id="PS00652">
    <property type="entry name" value="TNFR_NGFR_1"/>
    <property type="match status" value="1"/>
</dbReference>
<feature type="domain" description="Death" evidence="13">
    <location>
        <begin position="377"/>
        <end position="441"/>
    </location>
</feature>
<proteinExistence type="predicted"/>
<feature type="disulfide bond" evidence="9">
    <location>
        <begin position="189"/>
        <end position="202"/>
    </location>
</feature>
<dbReference type="InterPro" id="IPR001368">
    <property type="entry name" value="TNFR/NGFR_Cys_rich_reg"/>
</dbReference>
<keyword evidence="3 12" id="KW-0732">Signal</keyword>
<evidence type="ECO:0000256" key="4">
    <source>
        <dbReference type="ARBA" id="ARBA00022737"/>
    </source>
</evidence>
<feature type="signal peptide" evidence="12">
    <location>
        <begin position="1"/>
        <end position="22"/>
    </location>
</feature>
<dbReference type="Pfam" id="PF00020">
    <property type="entry name" value="TNFR_c6"/>
    <property type="match status" value="4"/>
</dbReference>
<feature type="domain" description="TNFR-Cys" evidence="14">
    <location>
        <begin position="129"/>
        <end position="167"/>
    </location>
</feature>
<evidence type="ECO:0000256" key="2">
    <source>
        <dbReference type="ARBA" id="ARBA00022703"/>
    </source>
</evidence>
<keyword evidence="5 11" id="KW-0472">Membrane</keyword>
<dbReference type="InterPro" id="IPR052491">
    <property type="entry name" value="TNFRSF10"/>
</dbReference>
<keyword evidence="15" id="KW-1185">Reference proteome</keyword>
<feature type="domain" description="TNFR-Cys" evidence="14">
    <location>
        <begin position="169"/>
        <end position="210"/>
    </location>
</feature>
<evidence type="ECO:0000256" key="9">
    <source>
        <dbReference type="PROSITE-ProRule" id="PRU00206"/>
    </source>
</evidence>
<evidence type="ECO:0000256" key="10">
    <source>
        <dbReference type="SAM" id="MobiDB-lite"/>
    </source>
</evidence>
<dbReference type="Proteomes" id="UP000515163">
    <property type="component" value="Unplaced"/>
</dbReference>
<organism evidence="15 16">
    <name type="scientific">Actinia tenebrosa</name>
    <name type="common">Australian red waratah sea anemone</name>
    <dbReference type="NCBI Taxonomy" id="6105"/>
    <lineage>
        <taxon>Eukaryota</taxon>
        <taxon>Metazoa</taxon>
        <taxon>Cnidaria</taxon>
        <taxon>Anthozoa</taxon>
        <taxon>Hexacorallia</taxon>
        <taxon>Actiniaria</taxon>
        <taxon>Actiniidae</taxon>
        <taxon>Actinia</taxon>
    </lineage>
</organism>
<evidence type="ECO:0000259" key="14">
    <source>
        <dbReference type="PROSITE" id="PS50050"/>
    </source>
</evidence>
<dbReference type="KEGG" id="aten:116291093"/>
<feature type="repeat" description="TNFR-Cys" evidence="9">
    <location>
        <begin position="89"/>
        <end position="128"/>
    </location>
</feature>
<evidence type="ECO:0000256" key="3">
    <source>
        <dbReference type="ARBA" id="ARBA00022729"/>
    </source>
</evidence>
<dbReference type="SUPFAM" id="SSF47986">
    <property type="entry name" value="DEATH domain"/>
    <property type="match status" value="1"/>
</dbReference>
<feature type="repeat" description="TNFR-Cys" evidence="9">
    <location>
        <begin position="129"/>
        <end position="167"/>
    </location>
</feature>
<dbReference type="OrthoDB" id="10048028at2759"/>
<feature type="disulfide bond" evidence="9">
    <location>
        <begin position="146"/>
        <end position="159"/>
    </location>
</feature>
<dbReference type="GO" id="GO:0016020">
    <property type="term" value="C:membrane"/>
    <property type="evidence" value="ECO:0007669"/>
    <property type="project" value="UniProtKB-SubCell"/>
</dbReference>
<feature type="region of interest" description="Disordered" evidence="10">
    <location>
        <begin position="321"/>
        <end position="340"/>
    </location>
</feature>
<feature type="transmembrane region" description="Helical" evidence="11">
    <location>
        <begin position="289"/>
        <end position="310"/>
    </location>
</feature>
<feature type="disulfide bond" evidence="9">
    <location>
        <begin position="67"/>
        <end position="80"/>
    </location>
</feature>
<keyword evidence="6 9" id="KW-1015">Disulfide bond</keyword>
<dbReference type="Gene3D" id="1.10.533.10">
    <property type="entry name" value="Death Domain, Fas"/>
    <property type="match status" value="1"/>
</dbReference>
<dbReference type="RefSeq" id="XP_031554067.1">
    <property type="nucleotide sequence ID" value="XM_031698207.1"/>
</dbReference>
<dbReference type="InterPro" id="IPR000488">
    <property type="entry name" value="Death_dom"/>
</dbReference>
<dbReference type="GO" id="GO:0006915">
    <property type="term" value="P:apoptotic process"/>
    <property type="evidence" value="ECO:0007669"/>
    <property type="project" value="UniProtKB-KW"/>
</dbReference>
<feature type="repeat" description="TNFR-Cys" evidence="9">
    <location>
        <begin position="169"/>
        <end position="210"/>
    </location>
</feature>
<evidence type="ECO:0000256" key="8">
    <source>
        <dbReference type="ARBA" id="ARBA00023180"/>
    </source>
</evidence>
<dbReference type="AlphaFoldDB" id="A0A6P8HN33"/>
<feature type="disulfide bond" evidence="9">
    <location>
        <begin position="192"/>
        <end position="210"/>
    </location>
</feature>
<gene>
    <name evidence="16" type="primary">LOC116291093</name>
</gene>
<protein>
    <submittedName>
        <fullName evidence="16">Tumor necrosis factor receptor superfamily member 16-like isoform X1</fullName>
    </submittedName>
</protein>
<feature type="domain" description="TNFR-Cys" evidence="14">
    <location>
        <begin position="48"/>
        <end position="88"/>
    </location>
</feature>
<evidence type="ECO:0000256" key="12">
    <source>
        <dbReference type="SAM" id="SignalP"/>
    </source>
</evidence>
<keyword evidence="4" id="KW-0677">Repeat</keyword>
<evidence type="ECO:0000313" key="15">
    <source>
        <dbReference type="Proteomes" id="UP000515163"/>
    </source>
</evidence>
<evidence type="ECO:0000256" key="11">
    <source>
        <dbReference type="SAM" id="Phobius"/>
    </source>
</evidence>
<keyword evidence="8" id="KW-0325">Glycoprotein</keyword>
<dbReference type="PROSITE" id="PS50050">
    <property type="entry name" value="TNFR_NGFR_2"/>
    <property type="match status" value="4"/>
</dbReference>
<dbReference type="PANTHER" id="PTHR46330">
    <property type="entry name" value="TUMOR NECROSIS FACTOR RECEPTOR SUPERFAMILY MEMBER 10B"/>
    <property type="match status" value="1"/>
</dbReference>
<evidence type="ECO:0000256" key="7">
    <source>
        <dbReference type="ARBA" id="ARBA00023170"/>
    </source>
</evidence>
<evidence type="ECO:0000259" key="13">
    <source>
        <dbReference type="PROSITE" id="PS50017"/>
    </source>
</evidence>
<dbReference type="Gene3D" id="2.10.50.10">
    <property type="entry name" value="Tumor Necrosis Factor Receptor, subunit A, domain 2"/>
    <property type="match status" value="3"/>
</dbReference>
<dbReference type="PROSITE" id="PS50017">
    <property type="entry name" value="DEATH_DOMAIN"/>
    <property type="match status" value="1"/>
</dbReference>
<dbReference type="SMART" id="SM00208">
    <property type="entry name" value="TNFR"/>
    <property type="match status" value="4"/>
</dbReference>
<keyword evidence="2" id="KW-0053">Apoptosis</keyword>
<evidence type="ECO:0000256" key="1">
    <source>
        <dbReference type="ARBA" id="ARBA00004370"/>
    </source>
</evidence>
<dbReference type="InParanoid" id="A0A6P8HN33"/>
<evidence type="ECO:0000313" key="16">
    <source>
        <dbReference type="RefSeq" id="XP_031554067.1"/>
    </source>
</evidence>
<dbReference type="GO" id="GO:0007165">
    <property type="term" value="P:signal transduction"/>
    <property type="evidence" value="ECO:0007669"/>
    <property type="project" value="InterPro"/>
</dbReference>
<evidence type="ECO:0000256" key="5">
    <source>
        <dbReference type="ARBA" id="ARBA00023136"/>
    </source>
</evidence>
<dbReference type="SMART" id="SM00005">
    <property type="entry name" value="DEATH"/>
    <property type="match status" value="1"/>
</dbReference>
<evidence type="ECO:0000256" key="6">
    <source>
        <dbReference type="ARBA" id="ARBA00023157"/>
    </source>
</evidence>
<dbReference type="PANTHER" id="PTHR46330:SF6">
    <property type="entry name" value="HEMATOPOIETIC DEATH RECEPTOR-RELATED"/>
    <property type="match status" value="1"/>
</dbReference>
<dbReference type="SUPFAM" id="SSF57586">
    <property type="entry name" value="TNF receptor-like"/>
    <property type="match status" value="3"/>
</dbReference>
<comment type="subcellular location">
    <subcellularLocation>
        <location evidence="1">Membrane</location>
    </subcellularLocation>
</comment>
<reference evidence="16" key="1">
    <citation type="submission" date="2025-08" db="UniProtKB">
        <authorList>
            <consortium name="RefSeq"/>
        </authorList>
    </citation>
    <scope>IDENTIFICATION</scope>
    <source>
        <tissue evidence="16">Tentacle</tissue>
    </source>
</reference>
<feature type="domain" description="TNFR-Cys" evidence="14">
    <location>
        <begin position="89"/>
        <end position="128"/>
    </location>
</feature>
<keyword evidence="11" id="KW-0812">Transmembrane</keyword>
<sequence length="441" mass="49141">MLAKYGILILAVLILSITVIYATHICGLCPAGFFYKGCLNNSAPFCERCPEGTFKDGLNVIRQCTKCRQCGLNSVIINKCNVTHDTKCRCRDGYYFDKDKSQCIRCSKCIGKNNVVVRKCNGTHNTVCRCKDGYYFDTGALYCSRCKNCKRGHGVVKNCTSTTNTRCQRCVRGITFSNLGSKTEPCRSCKKCGPNEQVDLHCNRKRDTICKAVPENKIKTFILQNKSKWPESFANGTTRRPKTTSIPTELFDATNAGIGGPTSSIVGAKQITSKKNRTSNGGFSTVKTISTIVGGILGLALLIFVLYVIWRRNKTATAQSSTTIVKTTPPSYPHHPKETETNRLSRTPLVTGSTELLRNASYSIIEELSSYLNPRGRWKTLAAKLGYTSKDILNFDIEQSKATENMLNDWGHLKDSTVQKLYEVLVAMKWSHEAEIVRKYT</sequence>
<feature type="chain" id="PRO_5028139496" evidence="12">
    <location>
        <begin position="23"/>
        <end position="441"/>
    </location>
</feature>
<accession>A0A6P8HN33</accession>
<feature type="disulfide bond" evidence="9">
    <location>
        <begin position="49"/>
        <end position="64"/>
    </location>
</feature>
<name>A0A6P8HN33_ACTTE</name>
<keyword evidence="7" id="KW-0675">Receptor</keyword>
<feature type="repeat" description="TNFR-Cys" evidence="9">
    <location>
        <begin position="48"/>
        <end position="88"/>
    </location>
</feature>
<feature type="disulfide bond" evidence="9">
    <location>
        <begin position="70"/>
        <end position="88"/>
    </location>
</feature>
<feature type="disulfide bond" evidence="9">
    <location>
        <begin position="149"/>
        <end position="167"/>
    </location>
</feature>